<dbReference type="RefSeq" id="WP_169678021.1">
    <property type="nucleotide sequence ID" value="NZ_JABBNU010000002.1"/>
</dbReference>
<organism evidence="1 2">
    <name type="scientific">Marinigracilibium pacificum</name>
    <dbReference type="NCBI Taxonomy" id="2729599"/>
    <lineage>
        <taxon>Bacteria</taxon>
        <taxon>Pseudomonadati</taxon>
        <taxon>Bacteroidota</taxon>
        <taxon>Cytophagia</taxon>
        <taxon>Cytophagales</taxon>
        <taxon>Flammeovirgaceae</taxon>
        <taxon>Marinigracilibium</taxon>
    </lineage>
</organism>
<dbReference type="EMBL" id="JABBNU010000002">
    <property type="protein sequence ID" value="NMM47393.1"/>
    <property type="molecule type" value="Genomic_DNA"/>
</dbReference>
<keyword evidence="2" id="KW-1185">Reference proteome</keyword>
<comment type="caution">
    <text evidence="1">The sequence shown here is derived from an EMBL/GenBank/DDBJ whole genome shotgun (WGS) entry which is preliminary data.</text>
</comment>
<gene>
    <name evidence="1" type="ORF">HH304_03215</name>
</gene>
<reference evidence="1 2" key="1">
    <citation type="submission" date="2020-04" db="EMBL/GenBank/DDBJ databases">
        <title>Flammeovirgaceae bacterium KN852 isolated from deep sea.</title>
        <authorList>
            <person name="Zhang D.-C."/>
        </authorList>
    </citation>
    <scope>NUCLEOTIDE SEQUENCE [LARGE SCALE GENOMIC DNA]</scope>
    <source>
        <strain evidence="1 2">KN852</strain>
    </source>
</reference>
<name>A0A848ISG8_9BACT</name>
<proteinExistence type="predicted"/>
<accession>A0A848ISG8</accession>
<protein>
    <submittedName>
        <fullName evidence="1">Uncharacterized protein</fullName>
    </submittedName>
</protein>
<sequence length="128" mass="15205">MTVLTEIEHMHKEHQVWLGDIAFWEEELRFLTSLCEMISGSGRNGDVAKLLNELAHHKRMIKSLKDKIVSHETFFHQMMEDEISAEEIEHDEHIKMRVHIKNFKDTYRKLKKNIFLQKKNIADMTSSV</sequence>
<dbReference type="AlphaFoldDB" id="A0A848ISG8"/>
<evidence type="ECO:0000313" key="1">
    <source>
        <dbReference type="EMBL" id="NMM47393.1"/>
    </source>
</evidence>
<evidence type="ECO:0000313" key="2">
    <source>
        <dbReference type="Proteomes" id="UP000559010"/>
    </source>
</evidence>
<dbReference type="Proteomes" id="UP000559010">
    <property type="component" value="Unassembled WGS sequence"/>
</dbReference>